<dbReference type="Proteomes" id="UP000307790">
    <property type="component" value="Unassembled WGS sequence"/>
</dbReference>
<evidence type="ECO:0000256" key="2">
    <source>
        <dbReference type="SAM" id="SignalP"/>
    </source>
</evidence>
<feature type="signal peptide" evidence="2">
    <location>
        <begin position="1"/>
        <end position="21"/>
    </location>
</feature>
<evidence type="ECO:0000256" key="1">
    <source>
        <dbReference type="SAM" id="MobiDB-lite"/>
    </source>
</evidence>
<proteinExistence type="predicted"/>
<organism evidence="3 4">
    <name type="scientific">Thalassotalea litorea</name>
    <dbReference type="NCBI Taxonomy" id="2020715"/>
    <lineage>
        <taxon>Bacteria</taxon>
        <taxon>Pseudomonadati</taxon>
        <taxon>Pseudomonadota</taxon>
        <taxon>Gammaproteobacteria</taxon>
        <taxon>Alteromonadales</taxon>
        <taxon>Colwelliaceae</taxon>
        <taxon>Thalassotalea</taxon>
    </lineage>
</organism>
<evidence type="ECO:0000313" key="3">
    <source>
        <dbReference type="EMBL" id="TLU67163.1"/>
    </source>
</evidence>
<dbReference type="PROSITE" id="PS51257">
    <property type="entry name" value="PROKAR_LIPOPROTEIN"/>
    <property type="match status" value="1"/>
</dbReference>
<reference evidence="3 4" key="1">
    <citation type="submission" date="2019-05" db="EMBL/GenBank/DDBJ databases">
        <title>Genome sequences of Thalassotalea litorea 1K03283.</title>
        <authorList>
            <person name="Zhang D."/>
        </authorList>
    </citation>
    <scope>NUCLEOTIDE SEQUENCE [LARGE SCALE GENOMIC DNA]</scope>
    <source>
        <strain evidence="3 4">MCCC 1K03283</strain>
    </source>
</reference>
<evidence type="ECO:0000313" key="4">
    <source>
        <dbReference type="Proteomes" id="UP000307790"/>
    </source>
</evidence>
<dbReference type="RefSeq" id="WP_138318444.1">
    <property type="nucleotide sequence ID" value="NZ_VCBC01000003.1"/>
</dbReference>
<protein>
    <recommendedName>
        <fullName evidence="5">DUF2799 domain-containing protein</fullName>
    </recommendedName>
</protein>
<sequence>MKKLILAFSVLLLSAGCQSTADQTREEMRSKGYSNSYADGFADGCESGKQAGGSYFDEFQKDINRFNSEQEYAQGWSDAFRQCELKEEAELRQQRMAIEWQNMEDSHKDNIEHEALKGLENVDTSELKSLEKK</sequence>
<dbReference type="EMBL" id="VCBC01000003">
    <property type="protein sequence ID" value="TLU67163.1"/>
    <property type="molecule type" value="Genomic_DNA"/>
</dbReference>
<accession>A0A5R9IRR2</accession>
<evidence type="ECO:0008006" key="5">
    <source>
        <dbReference type="Google" id="ProtNLM"/>
    </source>
</evidence>
<keyword evidence="2" id="KW-0732">Signal</keyword>
<dbReference type="OrthoDB" id="5540985at2"/>
<keyword evidence="4" id="KW-1185">Reference proteome</keyword>
<dbReference type="AlphaFoldDB" id="A0A5R9IRR2"/>
<feature type="chain" id="PRO_5024305387" description="DUF2799 domain-containing protein" evidence="2">
    <location>
        <begin position="22"/>
        <end position="133"/>
    </location>
</feature>
<comment type="caution">
    <text evidence="3">The sequence shown here is derived from an EMBL/GenBank/DDBJ whole genome shotgun (WGS) entry which is preliminary data.</text>
</comment>
<gene>
    <name evidence="3" type="ORF">FE810_02445</name>
</gene>
<name>A0A5R9IRR2_9GAMM</name>
<feature type="region of interest" description="Disordered" evidence="1">
    <location>
        <begin position="109"/>
        <end position="133"/>
    </location>
</feature>